<reference evidence="2" key="1">
    <citation type="submission" date="2013-02" db="EMBL/GenBank/DDBJ databases">
        <authorList>
            <person name="Hughes D."/>
        </authorList>
    </citation>
    <scope>NUCLEOTIDE SEQUENCE</scope>
    <source>
        <strain>Durham</strain>
        <strain evidence="2">NC isolate 2 -- Noor lab</strain>
    </source>
</reference>
<protein>
    <submittedName>
        <fullName evidence="1">Uncharacterized protein</fullName>
    </submittedName>
</protein>
<accession>T1GNV9</accession>
<dbReference type="Proteomes" id="UP000015102">
    <property type="component" value="Unassembled WGS sequence"/>
</dbReference>
<dbReference type="AlphaFoldDB" id="T1GNV9"/>
<keyword evidence="2" id="KW-1185">Reference proteome</keyword>
<dbReference type="EMBL" id="CAQQ02076416">
    <property type="status" value="NOT_ANNOTATED_CDS"/>
    <property type="molecule type" value="Genomic_DNA"/>
</dbReference>
<dbReference type="HOGENOM" id="CLU_2815363_0_0_1"/>
<reference evidence="1" key="2">
    <citation type="submission" date="2015-06" db="UniProtKB">
        <authorList>
            <consortium name="EnsemblMetazoa"/>
        </authorList>
    </citation>
    <scope>IDENTIFICATION</scope>
</reference>
<evidence type="ECO:0000313" key="1">
    <source>
        <dbReference type="EnsemblMetazoa" id="MESCA005270-PA"/>
    </source>
</evidence>
<name>T1GNV9_MEGSC</name>
<sequence length="67" mass="7687">MLQVVAEHVNRILQEINTIGASYREQAMYICDVSSAVVSYWQQPFGPPTYPQKLIQVYDPKETIDGR</sequence>
<dbReference type="EnsemblMetazoa" id="MESCA005270-RA">
    <property type="protein sequence ID" value="MESCA005270-PA"/>
    <property type="gene ID" value="MESCA005270"/>
</dbReference>
<dbReference type="EMBL" id="CAQQ02076417">
    <property type="status" value="NOT_ANNOTATED_CDS"/>
    <property type="molecule type" value="Genomic_DNA"/>
</dbReference>
<organism evidence="1 2">
    <name type="scientific">Megaselia scalaris</name>
    <name type="common">Humpbacked fly</name>
    <name type="synonym">Phora scalaris</name>
    <dbReference type="NCBI Taxonomy" id="36166"/>
    <lineage>
        <taxon>Eukaryota</taxon>
        <taxon>Metazoa</taxon>
        <taxon>Ecdysozoa</taxon>
        <taxon>Arthropoda</taxon>
        <taxon>Hexapoda</taxon>
        <taxon>Insecta</taxon>
        <taxon>Pterygota</taxon>
        <taxon>Neoptera</taxon>
        <taxon>Endopterygota</taxon>
        <taxon>Diptera</taxon>
        <taxon>Brachycera</taxon>
        <taxon>Muscomorpha</taxon>
        <taxon>Platypezoidea</taxon>
        <taxon>Phoridae</taxon>
        <taxon>Megaseliini</taxon>
        <taxon>Megaselia</taxon>
    </lineage>
</organism>
<proteinExistence type="predicted"/>
<evidence type="ECO:0000313" key="2">
    <source>
        <dbReference type="Proteomes" id="UP000015102"/>
    </source>
</evidence>